<dbReference type="InterPro" id="IPR016032">
    <property type="entry name" value="Sig_transdc_resp-reg_C-effctor"/>
</dbReference>
<dbReference type="Proteomes" id="UP000198935">
    <property type="component" value="Unassembled WGS sequence"/>
</dbReference>
<dbReference type="InterPro" id="IPR011006">
    <property type="entry name" value="CheY-like_superfamily"/>
</dbReference>
<evidence type="ECO:0000313" key="11">
    <source>
        <dbReference type="EMBL" id="SDY28862.1"/>
    </source>
</evidence>
<dbReference type="GO" id="GO:0005829">
    <property type="term" value="C:cytosol"/>
    <property type="evidence" value="ECO:0007669"/>
    <property type="project" value="TreeGrafter"/>
</dbReference>
<keyword evidence="5 8" id="KW-0238">DNA-binding</keyword>
<dbReference type="STRING" id="1503961.SAMN05421736_101870"/>
<keyword evidence="2 7" id="KW-0597">Phosphoprotein</keyword>
<dbReference type="SUPFAM" id="SSF46894">
    <property type="entry name" value="C-terminal effector domain of the bipartite response regulators"/>
    <property type="match status" value="1"/>
</dbReference>
<proteinExistence type="predicted"/>
<dbReference type="Gene3D" id="6.10.250.690">
    <property type="match status" value="1"/>
</dbReference>
<feature type="DNA-binding region" description="OmpR/PhoB-type" evidence="8">
    <location>
        <begin position="133"/>
        <end position="232"/>
    </location>
</feature>
<dbReference type="GO" id="GO:0032993">
    <property type="term" value="C:protein-DNA complex"/>
    <property type="evidence" value="ECO:0007669"/>
    <property type="project" value="TreeGrafter"/>
</dbReference>
<dbReference type="InterPro" id="IPR001789">
    <property type="entry name" value="Sig_transdc_resp-reg_receiver"/>
</dbReference>
<dbReference type="CDD" id="cd00383">
    <property type="entry name" value="trans_reg_C"/>
    <property type="match status" value="1"/>
</dbReference>
<dbReference type="GO" id="GO:0000976">
    <property type="term" value="F:transcription cis-regulatory region binding"/>
    <property type="evidence" value="ECO:0007669"/>
    <property type="project" value="TreeGrafter"/>
</dbReference>
<dbReference type="PANTHER" id="PTHR48111:SF2">
    <property type="entry name" value="RESPONSE REGULATOR SAER"/>
    <property type="match status" value="1"/>
</dbReference>
<dbReference type="CDD" id="cd17574">
    <property type="entry name" value="REC_OmpR"/>
    <property type="match status" value="1"/>
</dbReference>
<evidence type="ECO:0000256" key="3">
    <source>
        <dbReference type="ARBA" id="ARBA00023012"/>
    </source>
</evidence>
<evidence type="ECO:0000256" key="5">
    <source>
        <dbReference type="ARBA" id="ARBA00023125"/>
    </source>
</evidence>
<dbReference type="PROSITE" id="PS51755">
    <property type="entry name" value="OMPR_PHOB"/>
    <property type="match status" value="1"/>
</dbReference>
<evidence type="ECO:0000259" key="10">
    <source>
        <dbReference type="PROSITE" id="PS51755"/>
    </source>
</evidence>
<evidence type="ECO:0000256" key="2">
    <source>
        <dbReference type="ARBA" id="ARBA00022553"/>
    </source>
</evidence>
<feature type="domain" description="OmpR/PhoB-type" evidence="10">
    <location>
        <begin position="133"/>
        <end position="232"/>
    </location>
</feature>
<dbReference type="SMART" id="SM00862">
    <property type="entry name" value="Trans_reg_C"/>
    <property type="match status" value="1"/>
</dbReference>
<dbReference type="GO" id="GO:0000156">
    <property type="term" value="F:phosphorelay response regulator activity"/>
    <property type="evidence" value="ECO:0007669"/>
    <property type="project" value="TreeGrafter"/>
</dbReference>
<evidence type="ECO:0000256" key="7">
    <source>
        <dbReference type="PROSITE-ProRule" id="PRU00169"/>
    </source>
</evidence>
<dbReference type="SUPFAM" id="SSF52172">
    <property type="entry name" value="CheY-like"/>
    <property type="match status" value="1"/>
</dbReference>
<reference evidence="12" key="1">
    <citation type="submission" date="2016-10" db="EMBL/GenBank/DDBJ databases">
        <authorList>
            <person name="Varghese N."/>
            <person name="Submissions S."/>
        </authorList>
    </citation>
    <scope>NUCLEOTIDE SEQUENCE [LARGE SCALE GENOMIC DNA]</scope>
    <source>
        <strain evidence="12">SP</strain>
    </source>
</reference>
<dbReference type="AlphaFoldDB" id="A0A1H3IME4"/>
<protein>
    <submittedName>
        <fullName evidence="11">DNA-binding response regulator, OmpR family, contains REC and winged-helix (WHTH) domain</fullName>
    </submittedName>
</protein>
<dbReference type="SMART" id="SM00448">
    <property type="entry name" value="REC"/>
    <property type="match status" value="1"/>
</dbReference>
<evidence type="ECO:0000256" key="6">
    <source>
        <dbReference type="ARBA" id="ARBA00023163"/>
    </source>
</evidence>
<dbReference type="EMBL" id="FNPI01000001">
    <property type="protein sequence ID" value="SDY28862.1"/>
    <property type="molecule type" value="Genomic_DNA"/>
</dbReference>
<evidence type="ECO:0000256" key="1">
    <source>
        <dbReference type="ARBA" id="ARBA00004496"/>
    </source>
</evidence>
<dbReference type="Pfam" id="PF00072">
    <property type="entry name" value="Response_reg"/>
    <property type="match status" value="1"/>
</dbReference>
<keyword evidence="3" id="KW-0902">Two-component regulatory system</keyword>
<organism evidence="11 12">
    <name type="scientific">Evansella caseinilytica</name>
    <dbReference type="NCBI Taxonomy" id="1503961"/>
    <lineage>
        <taxon>Bacteria</taxon>
        <taxon>Bacillati</taxon>
        <taxon>Bacillota</taxon>
        <taxon>Bacilli</taxon>
        <taxon>Bacillales</taxon>
        <taxon>Bacillaceae</taxon>
        <taxon>Evansella</taxon>
    </lineage>
</organism>
<evidence type="ECO:0000259" key="9">
    <source>
        <dbReference type="PROSITE" id="PS50110"/>
    </source>
</evidence>
<dbReference type="Gene3D" id="3.40.50.2300">
    <property type="match status" value="1"/>
</dbReference>
<evidence type="ECO:0000256" key="8">
    <source>
        <dbReference type="PROSITE-ProRule" id="PRU01091"/>
    </source>
</evidence>
<sequence>MDAPVKILIVEDDREIARIMMDHLRKAGYFVTWATTGKEGWEDFKLDSYDLVLVDLMLPEMDGFLLCKTIRLESDVPVLIISAKQEDESKIKGLDIGADDYLTKPFCLAELTARIQSHLRRYHRYLQQHGSDQRTVYAHGLLIDFSTKIVFLHGEQLLLTAKELELLLFLAKHPFRTFAKAELYEHIWQQNAVDGNNTVTVHIKGLRSKLKDESRSARFIQTVWGEGYRFIGEAIS</sequence>
<keyword evidence="4" id="KW-0805">Transcription regulation</keyword>
<feature type="domain" description="Response regulatory" evidence="9">
    <location>
        <begin position="6"/>
        <end position="119"/>
    </location>
</feature>
<dbReference type="PANTHER" id="PTHR48111">
    <property type="entry name" value="REGULATOR OF RPOS"/>
    <property type="match status" value="1"/>
</dbReference>
<dbReference type="InterPro" id="IPR001867">
    <property type="entry name" value="OmpR/PhoB-type_DNA-bd"/>
</dbReference>
<evidence type="ECO:0000256" key="4">
    <source>
        <dbReference type="ARBA" id="ARBA00023015"/>
    </source>
</evidence>
<dbReference type="FunFam" id="3.40.50.2300:FF:000001">
    <property type="entry name" value="DNA-binding response regulator PhoB"/>
    <property type="match status" value="1"/>
</dbReference>
<dbReference type="PROSITE" id="PS50110">
    <property type="entry name" value="RESPONSE_REGULATORY"/>
    <property type="match status" value="1"/>
</dbReference>
<evidence type="ECO:0000313" key="12">
    <source>
        <dbReference type="Proteomes" id="UP000198935"/>
    </source>
</evidence>
<keyword evidence="6" id="KW-0804">Transcription</keyword>
<gene>
    <name evidence="11" type="ORF">SAMN05421736_101870</name>
</gene>
<dbReference type="Gene3D" id="1.10.10.10">
    <property type="entry name" value="Winged helix-like DNA-binding domain superfamily/Winged helix DNA-binding domain"/>
    <property type="match status" value="1"/>
</dbReference>
<dbReference type="InterPro" id="IPR036388">
    <property type="entry name" value="WH-like_DNA-bd_sf"/>
</dbReference>
<keyword evidence="12" id="KW-1185">Reference proteome</keyword>
<dbReference type="InterPro" id="IPR039420">
    <property type="entry name" value="WalR-like"/>
</dbReference>
<dbReference type="OrthoDB" id="9790442at2"/>
<dbReference type="FunFam" id="1.10.10.10:FF:000018">
    <property type="entry name" value="DNA-binding response regulator ResD"/>
    <property type="match status" value="1"/>
</dbReference>
<dbReference type="GO" id="GO:0006355">
    <property type="term" value="P:regulation of DNA-templated transcription"/>
    <property type="evidence" value="ECO:0007669"/>
    <property type="project" value="InterPro"/>
</dbReference>
<name>A0A1H3IME4_9BACI</name>
<comment type="subcellular location">
    <subcellularLocation>
        <location evidence="1">Cytoplasm</location>
    </subcellularLocation>
</comment>
<dbReference type="Pfam" id="PF00486">
    <property type="entry name" value="Trans_reg_C"/>
    <property type="match status" value="1"/>
</dbReference>
<feature type="modified residue" description="4-aspartylphosphate" evidence="7">
    <location>
        <position position="55"/>
    </location>
</feature>
<accession>A0A1H3IME4</accession>